<comment type="caution">
    <text evidence="1">The sequence shown here is derived from an EMBL/GenBank/DDBJ whole genome shotgun (WGS) entry which is preliminary data.</text>
</comment>
<keyword evidence="2" id="KW-1185">Reference proteome</keyword>
<dbReference type="EMBL" id="CAJVCH010051381">
    <property type="protein sequence ID" value="CAG7718163.1"/>
    <property type="molecule type" value="Genomic_DNA"/>
</dbReference>
<evidence type="ECO:0000313" key="2">
    <source>
        <dbReference type="Proteomes" id="UP000708208"/>
    </source>
</evidence>
<organism evidence="1 2">
    <name type="scientific">Allacma fusca</name>
    <dbReference type="NCBI Taxonomy" id="39272"/>
    <lineage>
        <taxon>Eukaryota</taxon>
        <taxon>Metazoa</taxon>
        <taxon>Ecdysozoa</taxon>
        <taxon>Arthropoda</taxon>
        <taxon>Hexapoda</taxon>
        <taxon>Collembola</taxon>
        <taxon>Symphypleona</taxon>
        <taxon>Sminthuridae</taxon>
        <taxon>Allacma</taxon>
    </lineage>
</organism>
<name>A0A8J2K1W8_9HEXA</name>
<feature type="non-terminal residue" evidence="1">
    <location>
        <position position="1"/>
    </location>
</feature>
<reference evidence="1" key="1">
    <citation type="submission" date="2021-06" db="EMBL/GenBank/DDBJ databases">
        <authorList>
            <person name="Hodson N. C."/>
            <person name="Mongue J. A."/>
            <person name="Jaron S. K."/>
        </authorList>
    </citation>
    <scope>NUCLEOTIDE SEQUENCE</scope>
</reference>
<evidence type="ECO:0000313" key="1">
    <source>
        <dbReference type="EMBL" id="CAG7718163.1"/>
    </source>
</evidence>
<dbReference type="Proteomes" id="UP000708208">
    <property type="component" value="Unassembled WGS sequence"/>
</dbReference>
<sequence length="15" mass="1750">QTLLYQVELNTSEDP</sequence>
<gene>
    <name evidence="1" type="ORF">AFUS01_LOCUS7580</name>
</gene>
<protein>
    <submittedName>
        <fullName evidence="1">Uncharacterized protein</fullName>
    </submittedName>
</protein>
<accession>A0A8J2K1W8</accession>
<proteinExistence type="predicted"/>